<dbReference type="InterPro" id="IPR054728">
    <property type="entry name" value="RsmB-like_ferredoxin"/>
</dbReference>
<dbReference type="PROSITE" id="PS51686">
    <property type="entry name" value="SAM_MT_RSMB_NOP"/>
    <property type="match status" value="1"/>
</dbReference>
<dbReference type="OrthoDB" id="9810297at2"/>
<feature type="binding site" evidence="5">
    <location>
        <position position="286"/>
    </location>
    <ligand>
        <name>S-adenosyl-L-methionine</name>
        <dbReference type="ChEBI" id="CHEBI:59789"/>
    </ligand>
</feature>
<gene>
    <name evidence="7" type="ORF">OCGS_2262</name>
</gene>
<dbReference type="PATRIC" id="fig|1231392.3.peg.2274"/>
<dbReference type="InterPro" id="IPR029063">
    <property type="entry name" value="SAM-dependent_MTases_sf"/>
</dbReference>
<evidence type="ECO:0000256" key="4">
    <source>
        <dbReference type="ARBA" id="ARBA00022884"/>
    </source>
</evidence>
<proteinExistence type="inferred from homology"/>
<dbReference type="Gene3D" id="3.40.50.150">
    <property type="entry name" value="Vaccinia Virus protein VP39"/>
    <property type="match status" value="1"/>
</dbReference>
<dbReference type="GO" id="GO:0003723">
    <property type="term" value="F:RNA binding"/>
    <property type="evidence" value="ECO:0007669"/>
    <property type="project" value="UniProtKB-UniRule"/>
</dbReference>
<dbReference type="PANTHER" id="PTHR22807">
    <property type="entry name" value="NOP2 YEAST -RELATED NOL1/NOP2/FMU SUN DOMAIN-CONTAINING"/>
    <property type="match status" value="1"/>
</dbReference>
<dbReference type="PRINTS" id="PR02008">
    <property type="entry name" value="RCMTFAMILY"/>
</dbReference>
<dbReference type="AlphaFoldDB" id="K2I3T9"/>
<feature type="domain" description="SAM-dependent MTase RsmB/NOP-type" evidence="6">
    <location>
        <begin position="134"/>
        <end position="388"/>
    </location>
</feature>
<dbReference type="Pfam" id="PF22458">
    <property type="entry name" value="RsmF-B_ferredox"/>
    <property type="match status" value="1"/>
</dbReference>
<feature type="binding site" evidence="5">
    <location>
        <position position="271"/>
    </location>
    <ligand>
        <name>S-adenosyl-L-methionine</name>
        <dbReference type="ChEBI" id="CHEBI:59789"/>
    </ligand>
</feature>
<keyword evidence="8" id="KW-1185">Reference proteome</keyword>
<keyword evidence="2 5" id="KW-0808">Transferase</keyword>
<feature type="binding site" evidence="5">
    <location>
        <position position="247"/>
    </location>
    <ligand>
        <name>S-adenosyl-L-methionine</name>
        <dbReference type="ChEBI" id="CHEBI:59789"/>
    </ligand>
</feature>
<protein>
    <submittedName>
        <fullName evidence="7">Putative NOL1/NOP2/sun family protein</fullName>
    </submittedName>
</protein>
<dbReference type="SUPFAM" id="SSF53335">
    <property type="entry name" value="S-adenosyl-L-methionine-dependent methyltransferases"/>
    <property type="match status" value="1"/>
</dbReference>
<keyword evidence="3 5" id="KW-0949">S-adenosyl-L-methionine</keyword>
<keyword evidence="1 5" id="KW-0489">Methyltransferase</keyword>
<dbReference type="InterPro" id="IPR023267">
    <property type="entry name" value="RCMT"/>
</dbReference>
<dbReference type="GO" id="GO:0008173">
    <property type="term" value="F:RNA methyltransferase activity"/>
    <property type="evidence" value="ECO:0007669"/>
    <property type="project" value="InterPro"/>
</dbReference>
<reference evidence="7 8" key="1">
    <citation type="journal article" date="2012" name="J. Bacteriol.">
        <title>Draft Genome Sequence of Oceaniovalibus guishaninsula JLT2003T.</title>
        <authorList>
            <person name="Tang K."/>
            <person name="Liu K."/>
            <person name="Jiao N."/>
        </authorList>
    </citation>
    <scope>NUCLEOTIDE SEQUENCE [LARGE SCALE GENOMIC DNA]</scope>
    <source>
        <strain evidence="7 8">JLT2003</strain>
    </source>
</reference>
<dbReference type="Gene3D" id="3.30.70.1170">
    <property type="entry name" value="Sun protein, domain 3"/>
    <property type="match status" value="1"/>
</dbReference>
<dbReference type="InterPro" id="IPR049560">
    <property type="entry name" value="MeTrfase_RsmB-F_NOP2_cat"/>
</dbReference>
<organism evidence="7 8">
    <name type="scientific">Oceaniovalibus guishaninsula JLT2003</name>
    <dbReference type="NCBI Taxonomy" id="1231392"/>
    <lineage>
        <taxon>Bacteria</taxon>
        <taxon>Pseudomonadati</taxon>
        <taxon>Pseudomonadota</taxon>
        <taxon>Alphaproteobacteria</taxon>
        <taxon>Rhodobacterales</taxon>
        <taxon>Roseobacteraceae</taxon>
        <taxon>Oceaniovalibus</taxon>
    </lineage>
</organism>
<dbReference type="PANTHER" id="PTHR22807:SF53">
    <property type="entry name" value="RIBOSOMAL RNA SMALL SUBUNIT METHYLTRANSFERASE B-RELATED"/>
    <property type="match status" value="1"/>
</dbReference>
<evidence type="ECO:0000256" key="2">
    <source>
        <dbReference type="ARBA" id="ARBA00022679"/>
    </source>
</evidence>
<dbReference type="Pfam" id="PF01189">
    <property type="entry name" value="Methyltr_RsmB-F"/>
    <property type="match status" value="1"/>
</dbReference>
<comment type="similarity">
    <text evidence="5">Belongs to the class I-like SAM-binding methyltransferase superfamily. RsmB/NOP family.</text>
</comment>
<dbReference type="Proteomes" id="UP000006765">
    <property type="component" value="Unassembled WGS sequence"/>
</dbReference>
<evidence type="ECO:0000313" key="8">
    <source>
        <dbReference type="Proteomes" id="UP000006765"/>
    </source>
</evidence>
<comment type="caution">
    <text evidence="5">Lacks conserved residue(s) required for the propagation of feature annotation.</text>
</comment>
<comment type="caution">
    <text evidence="7">The sequence shown here is derived from an EMBL/GenBank/DDBJ whole genome shotgun (WGS) entry which is preliminary data.</text>
</comment>
<dbReference type="GO" id="GO:0001510">
    <property type="term" value="P:RNA methylation"/>
    <property type="evidence" value="ECO:0007669"/>
    <property type="project" value="InterPro"/>
</dbReference>
<sequence length="388" mass="41802">MTPAARVATAIELIDRIDAGAPAEKVLTNWARSARHAGSKDRAAIRDHVFDVLRRWWSTAAEGGAATGRGRMIGLMRQQGIAPETMFTGQTYAPAIIEPGEGVAWPMDGPVALDCPGWLEPSMRRALGADFAAIMDRLRHRAPLHLRVNLRKTDRAGAIASLATDGIRAVDGPLSPTCLEVVDNARAVQRSRAYLDGLVEMQDAASQRICDLLPVRDGQRVLDYCAGGGGKALSILGRADIAMDAHDIDASRMAGLPARADRAGVTVRIVDRSALRSGDYDLVLVDAPCSGSGAWRRNPEGKLRLDAARLTELQRLQSKILRQASALVARDGVLAYATCSLLAEENDAIVDGFLADSPSWHPVLRRRLTPLEGGDGFYVALMSQRQAF</sequence>
<dbReference type="STRING" id="1231392.OCGS_2262"/>
<evidence type="ECO:0000256" key="1">
    <source>
        <dbReference type="ARBA" id="ARBA00022603"/>
    </source>
</evidence>
<keyword evidence="4 5" id="KW-0694">RNA-binding</keyword>
<evidence type="ECO:0000256" key="5">
    <source>
        <dbReference type="PROSITE-ProRule" id="PRU01023"/>
    </source>
</evidence>
<accession>K2I3T9</accession>
<name>K2I3T9_9RHOB</name>
<dbReference type="eggNOG" id="COG0144">
    <property type="taxonomic scope" value="Bacteria"/>
</dbReference>
<evidence type="ECO:0000259" key="6">
    <source>
        <dbReference type="PROSITE" id="PS51686"/>
    </source>
</evidence>
<dbReference type="EMBL" id="AMGO01000052">
    <property type="protein sequence ID" value="EKE43530.1"/>
    <property type="molecule type" value="Genomic_DNA"/>
</dbReference>
<evidence type="ECO:0000313" key="7">
    <source>
        <dbReference type="EMBL" id="EKE43530.1"/>
    </source>
</evidence>
<feature type="active site" description="Nucleophile" evidence="5">
    <location>
        <position position="339"/>
    </location>
</feature>
<dbReference type="RefSeq" id="WP_007427414.1">
    <property type="nucleotide sequence ID" value="NZ_AMGO01000052.1"/>
</dbReference>
<dbReference type="InterPro" id="IPR001678">
    <property type="entry name" value="MeTrfase_RsmB-F_NOP2_dom"/>
</dbReference>
<evidence type="ECO:0000256" key="3">
    <source>
        <dbReference type="ARBA" id="ARBA00022691"/>
    </source>
</evidence>